<keyword evidence="4" id="KW-0472">Membrane</keyword>
<dbReference type="GO" id="GO:0015871">
    <property type="term" value="P:choline transport"/>
    <property type="evidence" value="ECO:0007669"/>
    <property type="project" value="TreeGrafter"/>
</dbReference>
<dbReference type="RefSeq" id="WP_279607958.1">
    <property type="nucleotide sequence ID" value="NZ_FNCJ01000020.1"/>
</dbReference>
<organism evidence="5 6">
    <name type="scientific">Paraburkholderia phenazinium</name>
    <dbReference type="NCBI Taxonomy" id="60549"/>
    <lineage>
        <taxon>Bacteria</taxon>
        <taxon>Pseudomonadati</taxon>
        <taxon>Pseudomonadota</taxon>
        <taxon>Betaproteobacteria</taxon>
        <taxon>Burkholderiales</taxon>
        <taxon>Burkholderiaceae</taxon>
        <taxon>Paraburkholderia</taxon>
    </lineage>
</organism>
<evidence type="ECO:0000256" key="4">
    <source>
        <dbReference type="ARBA" id="ARBA00023136"/>
    </source>
</evidence>
<accession>A0A1G8J9L6</accession>
<keyword evidence="2" id="KW-0813">Transport</keyword>
<dbReference type="AlphaFoldDB" id="A0A1G8J9L6"/>
<reference evidence="5 6" key="1">
    <citation type="submission" date="2016-10" db="EMBL/GenBank/DDBJ databases">
        <authorList>
            <person name="de Groot N.N."/>
        </authorList>
    </citation>
    <scope>NUCLEOTIDE SEQUENCE [LARGE SCALE GENOMIC DNA]</scope>
    <source>
        <strain evidence="5 6">LMG 2247</strain>
    </source>
</reference>
<comment type="subcellular location">
    <subcellularLocation>
        <location evidence="1">Cell membrane</location>
    </subcellularLocation>
</comment>
<dbReference type="PANTHER" id="PTHR47737:SF1">
    <property type="entry name" value="GLYCINE BETAINE_PROLINE BETAINE TRANSPORT SYSTEM PERMEASE PROTEIN PROW"/>
    <property type="match status" value="1"/>
</dbReference>
<proteinExistence type="predicted"/>
<evidence type="ECO:0000313" key="6">
    <source>
        <dbReference type="Proteomes" id="UP000199706"/>
    </source>
</evidence>
<name>A0A1G8J9L6_9BURK</name>
<dbReference type="GO" id="GO:0043190">
    <property type="term" value="C:ATP-binding cassette (ABC) transporter complex"/>
    <property type="evidence" value="ECO:0007669"/>
    <property type="project" value="TreeGrafter"/>
</dbReference>
<protein>
    <submittedName>
        <fullName evidence="5">Glycine betaine/proline transport system permease protein</fullName>
    </submittedName>
</protein>
<dbReference type="GO" id="GO:0005275">
    <property type="term" value="F:amine transmembrane transporter activity"/>
    <property type="evidence" value="ECO:0007669"/>
    <property type="project" value="TreeGrafter"/>
</dbReference>
<dbReference type="PANTHER" id="PTHR47737">
    <property type="entry name" value="GLYCINE BETAINE/PROLINE BETAINE TRANSPORT SYSTEM PERMEASE PROTEIN PROW"/>
    <property type="match status" value="1"/>
</dbReference>
<dbReference type="Proteomes" id="UP000199706">
    <property type="component" value="Unassembled WGS sequence"/>
</dbReference>
<evidence type="ECO:0000256" key="1">
    <source>
        <dbReference type="ARBA" id="ARBA00004236"/>
    </source>
</evidence>
<evidence type="ECO:0000256" key="3">
    <source>
        <dbReference type="ARBA" id="ARBA00022475"/>
    </source>
</evidence>
<sequence length="68" mass="7457">MLAGIQTLDVGKGMQAGIAIVILAIVIDRVSQGYGQERRARRVAAAQRNARVQARRQKRVQAMVRDIG</sequence>
<dbReference type="GO" id="GO:0031460">
    <property type="term" value="P:glycine betaine transport"/>
    <property type="evidence" value="ECO:0007669"/>
    <property type="project" value="TreeGrafter"/>
</dbReference>
<gene>
    <name evidence="5" type="ORF">SAMN05216466_12019</name>
</gene>
<keyword evidence="3" id="KW-1003">Cell membrane</keyword>
<dbReference type="GO" id="GO:0015226">
    <property type="term" value="F:carnitine transmembrane transporter activity"/>
    <property type="evidence" value="ECO:0007669"/>
    <property type="project" value="TreeGrafter"/>
</dbReference>
<dbReference type="EMBL" id="FNCJ01000020">
    <property type="protein sequence ID" value="SDI27959.1"/>
    <property type="molecule type" value="Genomic_DNA"/>
</dbReference>
<evidence type="ECO:0000313" key="5">
    <source>
        <dbReference type="EMBL" id="SDI27959.1"/>
    </source>
</evidence>
<evidence type="ECO:0000256" key="2">
    <source>
        <dbReference type="ARBA" id="ARBA00022448"/>
    </source>
</evidence>